<evidence type="ECO:0000256" key="1">
    <source>
        <dbReference type="ARBA" id="ARBA00006270"/>
    </source>
</evidence>
<dbReference type="Pfam" id="PF00071">
    <property type="entry name" value="Ras"/>
    <property type="match status" value="1"/>
</dbReference>
<dbReference type="AlphaFoldDB" id="A0A8U0WP10"/>
<reference evidence="4" key="2">
    <citation type="submission" date="2007-03" db="EMBL/GenBank/DDBJ databases">
        <authorList>
            <person name="Lorenzi H."/>
            <person name="Amedeo P."/>
            <person name="Inman J."/>
            <person name="Schobel S."/>
            <person name="Caler E."/>
        </authorList>
    </citation>
    <scope>GENOME REANNOTATION</scope>
    <source>
        <strain evidence="4">HM-1:IMSS</strain>
    </source>
</reference>
<dbReference type="SUPFAM" id="SSF52540">
    <property type="entry name" value="P-loop containing nucleoside triphosphate hydrolases"/>
    <property type="match status" value="1"/>
</dbReference>
<dbReference type="GO" id="GO:0012505">
    <property type="term" value="C:endomembrane system"/>
    <property type="evidence" value="ECO:0000318"/>
    <property type="project" value="GO_Central"/>
</dbReference>
<dbReference type="SMART" id="SM00174">
    <property type="entry name" value="RHO"/>
    <property type="match status" value="1"/>
</dbReference>
<dbReference type="OrthoDB" id="24585at2759"/>
<dbReference type="GO" id="GO:0006886">
    <property type="term" value="P:intracellular protein transport"/>
    <property type="evidence" value="ECO:0000318"/>
    <property type="project" value="GO_Central"/>
</dbReference>
<organism evidence="4 5">
    <name type="scientific">Entamoeba histolytica (strain ATCC 30459 / HM-1:IMSS / ABRM)</name>
    <dbReference type="NCBI Taxonomy" id="294381"/>
    <lineage>
        <taxon>Eukaryota</taxon>
        <taxon>Amoebozoa</taxon>
        <taxon>Evosea</taxon>
        <taxon>Archamoebae</taxon>
        <taxon>Mastigamoebida</taxon>
        <taxon>Entamoebidae</taxon>
        <taxon>Entamoeba</taxon>
    </lineage>
</organism>
<dbReference type="FunFam" id="3.40.50.300:FF:003095">
    <property type="entry name" value="Small GTPase EhRabX36, putative"/>
    <property type="match status" value="1"/>
</dbReference>
<dbReference type="PANTHER" id="PTHR47981">
    <property type="entry name" value="RAB FAMILY"/>
    <property type="match status" value="1"/>
</dbReference>
<dbReference type="InterPro" id="IPR001806">
    <property type="entry name" value="Small_GTPase"/>
</dbReference>
<dbReference type="GeneID" id="3411346"/>
<evidence type="ECO:0000313" key="5">
    <source>
        <dbReference type="Proteomes" id="UP000001926"/>
    </source>
</evidence>
<evidence type="ECO:0000256" key="2">
    <source>
        <dbReference type="ARBA" id="ARBA00022741"/>
    </source>
</evidence>
<dbReference type="RefSeq" id="XP_657040.1">
    <property type="nucleotide sequence ID" value="XM_651948.1"/>
</dbReference>
<gene>
    <name evidence="4" type="ORF">EHI_110300</name>
</gene>
<name>A0A8U0WP10_ENTH1</name>
<dbReference type="InterPro" id="IPR027417">
    <property type="entry name" value="P-loop_NTPase"/>
</dbReference>
<keyword evidence="2" id="KW-0547">Nucleotide-binding</keyword>
<dbReference type="PRINTS" id="PR00449">
    <property type="entry name" value="RASTRNSFRMNG"/>
</dbReference>
<keyword evidence="5" id="KW-1185">Reference proteome</keyword>
<dbReference type="KEGG" id="ehi:EHI_110300"/>
<dbReference type="EMBL" id="DS571151">
    <property type="protein sequence ID" value="EAL51657.1"/>
    <property type="molecule type" value="Genomic_DNA"/>
</dbReference>
<dbReference type="GO" id="GO:0005525">
    <property type="term" value="F:GTP binding"/>
    <property type="evidence" value="ECO:0007669"/>
    <property type="project" value="UniProtKB-KW"/>
</dbReference>
<dbReference type="SMART" id="SM00175">
    <property type="entry name" value="RAB"/>
    <property type="match status" value="1"/>
</dbReference>
<protein>
    <submittedName>
        <fullName evidence="4">GTP-binding protein EhRabX36, putative</fullName>
    </submittedName>
</protein>
<dbReference type="PANTHER" id="PTHR47981:SF20">
    <property type="entry name" value="RAS-RELATED PROTEIN RAB-7A"/>
    <property type="match status" value="1"/>
</dbReference>
<dbReference type="Proteomes" id="UP000001926">
    <property type="component" value="Partially assembled WGS sequence"/>
</dbReference>
<dbReference type="GO" id="GO:0003924">
    <property type="term" value="F:GTPase activity"/>
    <property type="evidence" value="ECO:0000318"/>
    <property type="project" value="GO_Central"/>
</dbReference>
<evidence type="ECO:0000313" key="4">
    <source>
        <dbReference type="EMBL" id="EAL51657.1"/>
    </source>
</evidence>
<comment type="similarity">
    <text evidence="1">Belongs to the small GTPase superfamily. Rab family.</text>
</comment>
<dbReference type="HOGENOM" id="CLU_1356894_0_0_1"/>
<evidence type="ECO:0000256" key="3">
    <source>
        <dbReference type="ARBA" id="ARBA00023134"/>
    </source>
</evidence>
<reference evidence="4" key="1">
    <citation type="journal article" date="2005" name="Nature">
        <title>The genome of the protist parasite Entamoeba histolytica.</title>
        <authorList>
            <person name="Loftus B."/>
            <person name="Anderson I."/>
            <person name="Davies R."/>
            <person name="Alsmark U.C."/>
            <person name="Samuelson J."/>
            <person name="Amedeo P."/>
            <person name="Roncaglia P."/>
            <person name="Berriman M."/>
            <person name="Hirt R.P."/>
            <person name="Mann B.J."/>
            <person name="Nozaki T."/>
            <person name="Suh B."/>
            <person name="Pop M."/>
            <person name="Duchene M."/>
            <person name="Ackers J."/>
            <person name="Tannich E."/>
            <person name="Leippe M."/>
            <person name="Hofer M."/>
            <person name="Bruchhaus I."/>
            <person name="Willhoeft U."/>
            <person name="Bhattacharya A."/>
            <person name="Chillingworth T."/>
            <person name="Churcher C."/>
            <person name="Hance Z."/>
            <person name="Harris B."/>
            <person name="Harris D."/>
            <person name="Jagels K."/>
            <person name="Moule S."/>
            <person name="Mungall K."/>
            <person name="Ormond D."/>
            <person name="Squares R."/>
            <person name="Whitehead S."/>
            <person name="Quail M.A."/>
            <person name="Rabbinowitsch E."/>
            <person name="Norbertczak H."/>
            <person name="Price C."/>
            <person name="Wang Z."/>
            <person name="Guillen N."/>
            <person name="Gilchrist C."/>
            <person name="Stroup S.E."/>
            <person name="Bhattacharya S."/>
            <person name="Lohia A."/>
            <person name="Foster P.G."/>
            <person name="Sicheritz-Ponten T."/>
            <person name="Weber C."/>
            <person name="Singh U."/>
            <person name="Mukherjee C."/>
            <person name="El-Sayed N.M."/>
            <person name="Petri W.A.Jr."/>
            <person name="Clark C.G."/>
            <person name="Embley T.M."/>
            <person name="Barrell B."/>
            <person name="Fraser C.M."/>
            <person name="Hall N."/>
        </authorList>
    </citation>
    <scope>NUCLEOTIDE SEQUENCE [LARGE SCALE GENOMIC DNA]</scope>
    <source>
        <strain evidence="4">HM-1:IMSS</strain>
    </source>
</reference>
<sequence>MTEGERSFDEKHQILIPIIGNFGVGKTSLLFTFTEQDYEEAPIEIGRDYIPFQYKYKGEYYEIHLWDTNGTEKYGRVTSRANKGDGYIIVCSYDNGDCLENIGQHIEQTMFSERFGATEYNREAPFTVVCTKHDLLEDSESCAFTEEDFNSFCKDNEFKLSASDLDYSNWDSIGAAFKPLFNQAIQMHLKRYEESEGEGFGN</sequence>
<keyword evidence="3" id="KW-0342">GTP-binding</keyword>
<dbReference type="SMR" id="A0A8U0WP10"/>
<accession>A0A8U0WP10</accession>
<dbReference type="Gene3D" id="3.40.50.300">
    <property type="entry name" value="P-loop containing nucleotide triphosphate hydrolases"/>
    <property type="match status" value="1"/>
</dbReference>
<proteinExistence type="inferred from homology"/>